<evidence type="ECO:0000256" key="4">
    <source>
        <dbReference type="ARBA" id="ARBA00023157"/>
    </source>
</evidence>
<proteinExistence type="predicted"/>
<sequence>MTEATNRDRVGFRRHGILSRRGASRGLGILGVLGLLCVAPPPLAASGGPERLPCGDGVVDAAETCDDANYNDGDGCSAVCQIEPFYGCNGAPSQCALLDTDGDGLADLHETLLGYDPNAADADGDGVPDPVDLDLDNDGIPNDVECDNTAISLVNGSFETPDIPDSTYQLIDQSMVPGWTTTAADGLLEFWGTGFDGVPAADGTQFVELNANVASTLYQDVPTTPGQAYLYRFYHRGRTGPETMQFYVGAPEDEPSLITEVTTGTMEWQLVTGIYVVPAGQTVSRFAFASSQGGSVGNFLDGIVFTPGCAVDTDGDGIHEFRDTDSDADGWPDGVEAGHGLADMSGVVPGPYGTNGLADTVEAPVDGGSIDYTVVDTDGDGTPDYQDVDSDGDGVNDDADGCRLVEDADQADTDGDGVGDACDDSDDDGLLDGDDNCPTVANPDQADEDGDGIGDVCESLPPPDGDMDGVPDEDDNCPDVANADQADADEDGIGDACEPPPGDGDMDGVTDDRDNCPAVANADQLDADVDGIGDACDDNTVLVGDGFLCSLSSQPGRETSLPVVLAALMAAGLLRRRRAPRV</sequence>
<evidence type="ECO:0000256" key="1">
    <source>
        <dbReference type="ARBA" id="ARBA00022729"/>
    </source>
</evidence>
<feature type="compositionally biased region" description="Acidic residues" evidence="5">
    <location>
        <begin position="407"/>
        <end position="435"/>
    </location>
</feature>
<evidence type="ECO:0000256" key="3">
    <source>
        <dbReference type="ARBA" id="ARBA00022837"/>
    </source>
</evidence>
<dbReference type="GO" id="GO:0005509">
    <property type="term" value="F:calcium ion binding"/>
    <property type="evidence" value="ECO:0007669"/>
    <property type="project" value="InterPro"/>
</dbReference>
<evidence type="ECO:0000313" key="6">
    <source>
        <dbReference type="EMBL" id="MRG98002.1"/>
    </source>
</evidence>
<protein>
    <recommendedName>
        <fullName evidence="8">DUF4215 domain-containing protein</fullName>
    </recommendedName>
</protein>
<dbReference type="Pfam" id="PF02412">
    <property type="entry name" value="TSP_3"/>
    <property type="match status" value="3"/>
</dbReference>
<evidence type="ECO:0008006" key="8">
    <source>
        <dbReference type="Google" id="ProtNLM"/>
    </source>
</evidence>
<name>A0A6N7Q0M0_9BACT</name>
<accession>A0A6N7Q0M0</accession>
<reference evidence="6 7" key="1">
    <citation type="submission" date="2019-10" db="EMBL/GenBank/DDBJ databases">
        <title>A soil myxobacterium in the family Polyangiaceae.</title>
        <authorList>
            <person name="Li Y."/>
            <person name="Wang J."/>
        </authorList>
    </citation>
    <scope>NUCLEOTIDE SEQUENCE [LARGE SCALE GENOMIC DNA]</scope>
    <source>
        <strain evidence="6 7">DSM 14734</strain>
    </source>
</reference>
<dbReference type="OrthoDB" id="5493731at2"/>
<keyword evidence="3" id="KW-0106">Calcium</keyword>
<gene>
    <name evidence="6" type="ORF">GF068_39750</name>
</gene>
<dbReference type="PROSITE" id="PS51234">
    <property type="entry name" value="TSP3"/>
    <property type="match status" value="3"/>
</dbReference>
<keyword evidence="2" id="KW-0677">Repeat</keyword>
<evidence type="ECO:0000313" key="7">
    <source>
        <dbReference type="Proteomes" id="UP000440224"/>
    </source>
</evidence>
<organism evidence="6 7">
    <name type="scientific">Polyangium spumosum</name>
    <dbReference type="NCBI Taxonomy" id="889282"/>
    <lineage>
        <taxon>Bacteria</taxon>
        <taxon>Pseudomonadati</taxon>
        <taxon>Myxococcota</taxon>
        <taxon>Polyangia</taxon>
        <taxon>Polyangiales</taxon>
        <taxon>Polyangiaceae</taxon>
        <taxon>Polyangium</taxon>
    </lineage>
</organism>
<dbReference type="NCBIfam" id="TIGR02232">
    <property type="entry name" value="myxo_disulf_rpt"/>
    <property type="match status" value="1"/>
</dbReference>
<keyword evidence="4" id="KW-1015">Disulfide bond</keyword>
<dbReference type="EMBL" id="WJIE01000023">
    <property type="protein sequence ID" value="MRG98002.1"/>
    <property type="molecule type" value="Genomic_DNA"/>
</dbReference>
<feature type="compositionally biased region" description="Acidic residues" evidence="5">
    <location>
        <begin position="465"/>
        <end position="477"/>
    </location>
</feature>
<feature type="region of interest" description="Disordered" evidence="5">
    <location>
        <begin position="375"/>
        <end position="494"/>
    </location>
</feature>
<keyword evidence="1" id="KW-0732">Signal</keyword>
<dbReference type="Gene3D" id="2.60.120.260">
    <property type="entry name" value="Galactose-binding domain-like"/>
    <property type="match status" value="1"/>
</dbReference>
<keyword evidence="7" id="KW-1185">Reference proteome</keyword>
<dbReference type="SUPFAM" id="SSF103647">
    <property type="entry name" value="TSP type-3 repeat"/>
    <property type="match status" value="2"/>
</dbReference>
<evidence type="ECO:0000256" key="2">
    <source>
        <dbReference type="ARBA" id="ARBA00022737"/>
    </source>
</evidence>
<dbReference type="AlphaFoldDB" id="A0A6N7Q0M0"/>
<dbReference type="InterPro" id="IPR011936">
    <property type="entry name" value="Myxo_disulph_rpt"/>
</dbReference>
<feature type="compositionally biased region" description="Acidic residues" evidence="5">
    <location>
        <begin position="377"/>
        <end position="399"/>
    </location>
</feature>
<dbReference type="InterPro" id="IPR003367">
    <property type="entry name" value="Thrombospondin_3-like_rpt"/>
</dbReference>
<comment type="caution">
    <text evidence="6">The sequence shown here is derived from an EMBL/GenBank/DDBJ whole genome shotgun (WGS) entry which is preliminary data.</text>
</comment>
<evidence type="ECO:0000256" key="5">
    <source>
        <dbReference type="SAM" id="MobiDB-lite"/>
    </source>
</evidence>
<dbReference type="Gene3D" id="4.10.1080.10">
    <property type="entry name" value="TSP type-3 repeat"/>
    <property type="match status" value="3"/>
</dbReference>
<dbReference type="InterPro" id="IPR017897">
    <property type="entry name" value="Thrombospondin_3_rpt"/>
</dbReference>
<dbReference type="PANTHER" id="PTHR10199:SF100">
    <property type="entry name" value="THROMBOSPONDIN, ISOFORM A"/>
    <property type="match status" value="1"/>
</dbReference>
<dbReference type="GO" id="GO:0007155">
    <property type="term" value="P:cell adhesion"/>
    <property type="evidence" value="ECO:0007669"/>
    <property type="project" value="InterPro"/>
</dbReference>
<dbReference type="PANTHER" id="PTHR10199">
    <property type="entry name" value="THROMBOSPONDIN"/>
    <property type="match status" value="1"/>
</dbReference>
<dbReference type="Proteomes" id="UP000440224">
    <property type="component" value="Unassembled WGS sequence"/>
</dbReference>
<dbReference type="InterPro" id="IPR028974">
    <property type="entry name" value="TSP_type-3_rpt"/>
</dbReference>